<reference evidence="2 3" key="1">
    <citation type="journal article" date="2014" name="BMC Genomics">
        <title>Comparative genome sequencing reveals chemotype-specific gene clusters in the toxigenic black mold Stachybotrys.</title>
        <authorList>
            <person name="Semeiks J."/>
            <person name="Borek D."/>
            <person name="Otwinowski Z."/>
            <person name="Grishin N.V."/>
        </authorList>
    </citation>
    <scope>NUCLEOTIDE SEQUENCE [LARGE SCALE GENOMIC DNA]</scope>
    <source>
        <strain evidence="3">CBS 109288 / IBT 7711</strain>
    </source>
</reference>
<evidence type="ECO:0000313" key="2">
    <source>
        <dbReference type="EMBL" id="KEY74740.1"/>
    </source>
</evidence>
<dbReference type="AlphaFoldDB" id="A0A084BB11"/>
<dbReference type="HOGENOM" id="CLU_002639_3_0_1"/>
<dbReference type="Pfam" id="PF06985">
    <property type="entry name" value="HET"/>
    <property type="match status" value="1"/>
</dbReference>
<keyword evidence="3" id="KW-1185">Reference proteome</keyword>
<dbReference type="Proteomes" id="UP000028045">
    <property type="component" value="Unassembled WGS sequence"/>
</dbReference>
<feature type="domain" description="Heterokaryon incompatibility" evidence="1">
    <location>
        <begin position="208"/>
        <end position="356"/>
    </location>
</feature>
<dbReference type="EMBL" id="KL647495">
    <property type="protein sequence ID" value="KEY74740.1"/>
    <property type="molecule type" value="Genomic_DNA"/>
</dbReference>
<protein>
    <recommendedName>
        <fullName evidence="1">Heterokaryon incompatibility domain-containing protein</fullName>
    </recommendedName>
</protein>
<name>A0A084BB11_STACB</name>
<evidence type="ECO:0000313" key="3">
    <source>
        <dbReference type="Proteomes" id="UP000028045"/>
    </source>
</evidence>
<dbReference type="PANTHER" id="PTHR33112">
    <property type="entry name" value="DOMAIN PROTEIN, PUTATIVE-RELATED"/>
    <property type="match status" value="1"/>
</dbReference>
<gene>
    <name evidence="2" type="ORF">S7711_05484</name>
</gene>
<dbReference type="PANTHER" id="PTHR33112:SF9">
    <property type="entry name" value="HETEROKARYON INCOMPATIBILITY DOMAIN-CONTAINING PROTEIN"/>
    <property type="match status" value="1"/>
</dbReference>
<sequence length="707" mass="79857">MHSEDQGDGRRVCKYCHAGIKVFLNATRSRTPRLFRQKHVQKSYYFESNPVADVDCFVCIRLLRRGVLEPRGTTELMIKALPTAKPPWDIFIERAHGNASRAASLSMLADGDSSPPPLGLTLFSHKSLPPKFTDLGHDIPSSIWSPQNISMAKKCLDKCMTRHSDCLRPKIATDRLEIPLRLLFLEERGGSINARLVEKTAFPEDVRYLTLSHCWGTRRFLTLTERNYALLHEKIPLENHDFNPVFRDAIRVALDLGYSYLWIDALCIIQDAQDAWDWVQQCPRIGNYYINSDITISATGYSDGQAGLFASIEPATSGPIHLDFGAHGSYSIMVGDYPKSLIQDSPLLRRGWAVQEQMLSPRTLHFTRESLIWVCCEDASADVWLMSRFNDLQKGKGVFYQLQGTPVNRPSKAVEDILKTSFRVKDRIMRQDRDEEVSALMHDWYSAVLEQYYGSVLTYAGDRLPAISGLAAVFQRQVDSRYLAGHWEKGLLESLTWNVEVAHEQLPRSREPYVAPSWSWASLFAPVKVNVIPAPTGWKRDYIPIAKVLDADVTLASADLWGAVSDGVLRIDGALQKLEFIERQRTSLKPQYLGWAKLSYVKVTLDLYADIQSPSIQQYFQEEPNDAPAAEHFLLPLFIVSYTTSVVGLLLEKSSSRESAYERVAYVEMGVATYMDPGAEDLSGSKLSSEKLRKLFAKETTVEVEIV</sequence>
<dbReference type="InterPro" id="IPR010730">
    <property type="entry name" value="HET"/>
</dbReference>
<proteinExistence type="predicted"/>
<accession>A0A084BB11</accession>
<organism evidence="2 3">
    <name type="scientific">Stachybotrys chartarum (strain CBS 109288 / IBT 7711)</name>
    <name type="common">Toxic black mold</name>
    <name type="synonym">Stilbospora chartarum</name>
    <dbReference type="NCBI Taxonomy" id="1280523"/>
    <lineage>
        <taxon>Eukaryota</taxon>
        <taxon>Fungi</taxon>
        <taxon>Dikarya</taxon>
        <taxon>Ascomycota</taxon>
        <taxon>Pezizomycotina</taxon>
        <taxon>Sordariomycetes</taxon>
        <taxon>Hypocreomycetidae</taxon>
        <taxon>Hypocreales</taxon>
        <taxon>Stachybotryaceae</taxon>
        <taxon>Stachybotrys</taxon>
    </lineage>
</organism>
<evidence type="ECO:0000259" key="1">
    <source>
        <dbReference type="Pfam" id="PF06985"/>
    </source>
</evidence>